<name>A0ABW1VKP4_9GAMM</name>
<dbReference type="Pfam" id="PF03466">
    <property type="entry name" value="LysR_substrate"/>
    <property type="match status" value="1"/>
</dbReference>
<dbReference type="InterPro" id="IPR050950">
    <property type="entry name" value="HTH-type_LysR_regulators"/>
</dbReference>
<dbReference type="InterPro" id="IPR036388">
    <property type="entry name" value="WH-like_DNA-bd_sf"/>
</dbReference>
<comment type="similarity">
    <text evidence="1">Belongs to the LysR transcriptional regulatory family.</text>
</comment>
<evidence type="ECO:0000256" key="3">
    <source>
        <dbReference type="ARBA" id="ARBA00023125"/>
    </source>
</evidence>
<dbReference type="InterPro" id="IPR036390">
    <property type="entry name" value="WH_DNA-bd_sf"/>
</dbReference>
<organism evidence="6 7">
    <name type="scientific">Tatumella punctata</name>
    <dbReference type="NCBI Taxonomy" id="399969"/>
    <lineage>
        <taxon>Bacteria</taxon>
        <taxon>Pseudomonadati</taxon>
        <taxon>Pseudomonadota</taxon>
        <taxon>Gammaproteobacteria</taxon>
        <taxon>Enterobacterales</taxon>
        <taxon>Erwiniaceae</taxon>
        <taxon>Tatumella</taxon>
    </lineage>
</organism>
<feature type="domain" description="HTH lysR-type" evidence="5">
    <location>
        <begin position="1"/>
        <end position="58"/>
    </location>
</feature>
<accession>A0ABW1VKP4</accession>
<proteinExistence type="inferred from homology"/>
<dbReference type="Gene3D" id="1.10.10.10">
    <property type="entry name" value="Winged helix-like DNA-binding domain superfamily/Winged helix DNA-binding domain"/>
    <property type="match status" value="1"/>
</dbReference>
<evidence type="ECO:0000259" key="5">
    <source>
        <dbReference type="PROSITE" id="PS50931"/>
    </source>
</evidence>
<keyword evidence="2" id="KW-0805">Transcription regulation</keyword>
<reference evidence="7" key="1">
    <citation type="journal article" date="2019" name="Int. J. Syst. Evol. Microbiol.">
        <title>The Global Catalogue of Microorganisms (GCM) 10K type strain sequencing project: providing services to taxonomists for standard genome sequencing and annotation.</title>
        <authorList>
            <consortium name="The Broad Institute Genomics Platform"/>
            <consortium name="The Broad Institute Genome Sequencing Center for Infectious Disease"/>
            <person name="Wu L."/>
            <person name="Ma J."/>
        </authorList>
    </citation>
    <scope>NUCLEOTIDE SEQUENCE [LARGE SCALE GENOMIC DNA]</scope>
    <source>
        <strain evidence="7">CGMCC 4.1530</strain>
    </source>
</reference>
<evidence type="ECO:0000256" key="2">
    <source>
        <dbReference type="ARBA" id="ARBA00023015"/>
    </source>
</evidence>
<keyword evidence="7" id="KW-1185">Reference proteome</keyword>
<dbReference type="SUPFAM" id="SSF53850">
    <property type="entry name" value="Periplasmic binding protein-like II"/>
    <property type="match status" value="1"/>
</dbReference>
<dbReference type="PRINTS" id="PR00039">
    <property type="entry name" value="HTHLYSR"/>
</dbReference>
<keyword evidence="4" id="KW-0804">Transcription</keyword>
<dbReference type="Proteomes" id="UP001596215">
    <property type="component" value="Unassembled WGS sequence"/>
</dbReference>
<dbReference type="PANTHER" id="PTHR30419">
    <property type="entry name" value="HTH-TYPE TRANSCRIPTIONAL REGULATOR YBHD"/>
    <property type="match status" value="1"/>
</dbReference>
<dbReference type="RefSeq" id="WP_212707827.1">
    <property type="nucleotide sequence ID" value="NZ_BAAAFW010000059.1"/>
</dbReference>
<evidence type="ECO:0000313" key="7">
    <source>
        <dbReference type="Proteomes" id="UP001596215"/>
    </source>
</evidence>
<comment type="caution">
    <text evidence="6">The sequence shown here is derived from an EMBL/GenBank/DDBJ whole genome shotgun (WGS) entry which is preliminary data.</text>
</comment>
<gene>
    <name evidence="6" type="ORF">ACFP73_00955</name>
</gene>
<dbReference type="Gene3D" id="3.40.190.290">
    <property type="match status" value="1"/>
</dbReference>
<dbReference type="PROSITE" id="PS50931">
    <property type="entry name" value="HTH_LYSR"/>
    <property type="match status" value="1"/>
</dbReference>
<dbReference type="PANTHER" id="PTHR30419:SF31">
    <property type="entry name" value="BLR3139 PROTEIN"/>
    <property type="match status" value="1"/>
</dbReference>
<dbReference type="Pfam" id="PF00126">
    <property type="entry name" value="HTH_1"/>
    <property type="match status" value="1"/>
</dbReference>
<evidence type="ECO:0000256" key="4">
    <source>
        <dbReference type="ARBA" id="ARBA00023163"/>
    </source>
</evidence>
<dbReference type="EMBL" id="JBHSUC010000001">
    <property type="protein sequence ID" value="MFC6360683.1"/>
    <property type="molecule type" value="Genomic_DNA"/>
</dbReference>
<evidence type="ECO:0000256" key="1">
    <source>
        <dbReference type="ARBA" id="ARBA00009437"/>
    </source>
</evidence>
<evidence type="ECO:0000313" key="6">
    <source>
        <dbReference type="EMBL" id="MFC6360683.1"/>
    </source>
</evidence>
<protein>
    <submittedName>
        <fullName evidence="6">LysR family transcriptional regulator</fullName>
    </submittedName>
</protein>
<keyword evidence="3" id="KW-0238">DNA-binding</keyword>
<dbReference type="InterPro" id="IPR000847">
    <property type="entry name" value="LysR_HTH_N"/>
</dbReference>
<dbReference type="SUPFAM" id="SSF46785">
    <property type="entry name" value="Winged helix' DNA-binding domain"/>
    <property type="match status" value="1"/>
</dbReference>
<dbReference type="CDD" id="cd05466">
    <property type="entry name" value="PBP2_LTTR_substrate"/>
    <property type="match status" value="1"/>
</dbReference>
<dbReference type="InterPro" id="IPR005119">
    <property type="entry name" value="LysR_subst-bd"/>
</dbReference>
<sequence>MDLKQLVYLCNLEREKHFGRAAEASFVSQPTLSLRLKSLETELGVSLINRTNSFSGFTPEGERVLSWAREIVSVYQGLKLEVDAMKHGIQGTLRIGVVPQCSLSLTGILQTVSQRYPEINYRIEVLSADQLLEAINSHTVDVAFGFFEMSTLRELHFQNAFFSDQGVVALYCRKTFPLPDQKKSLTLAEVSEYPLCLAAGTRYFRRYLDNCFRQAAVTVRVIIESPSVLQLLESAHQGMGMLLAPRGNILPAMQGELGQIGLEIPAMTRQGAMIIAGAGRATPLTQHFFDEARQSVTLFHNHYASSIRD</sequence>